<gene>
    <name evidence="1" type="ORF">HAX54_013116</name>
</gene>
<sequence length="113" mass="12775">MQASAARSLSRVEGIVSNRRVTIGFAVACDLPCMSVRRMTGVGSATAPSSHKYEHYSYHPSNGAHRQSCPSMQLTVCLPQFASTRFVRRYREESQVPSHQYYEAARYYMMMLS</sequence>
<protein>
    <submittedName>
        <fullName evidence="1">Uncharacterized protein</fullName>
    </submittedName>
</protein>
<organism evidence="1 2">
    <name type="scientific">Datura stramonium</name>
    <name type="common">Jimsonweed</name>
    <name type="synonym">Common thornapple</name>
    <dbReference type="NCBI Taxonomy" id="4076"/>
    <lineage>
        <taxon>Eukaryota</taxon>
        <taxon>Viridiplantae</taxon>
        <taxon>Streptophyta</taxon>
        <taxon>Embryophyta</taxon>
        <taxon>Tracheophyta</taxon>
        <taxon>Spermatophyta</taxon>
        <taxon>Magnoliopsida</taxon>
        <taxon>eudicotyledons</taxon>
        <taxon>Gunneridae</taxon>
        <taxon>Pentapetalae</taxon>
        <taxon>asterids</taxon>
        <taxon>lamiids</taxon>
        <taxon>Solanales</taxon>
        <taxon>Solanaceae</taxon>
        <taxon>Solanoideae</taxon>
        <taxon>Datureae</taxon>
        <taxon>Datura</taxon>
    </lineage>
</organism>
<reference evidence="1 2" key="1">
    <citation type="journal article" date="2021" name="BMC Genomics">
        <title>Datura genome reveals duplications of psychoactive alkaloid biosynthetic genes and high mutation rate following tissue culture.</title>
        <authorList>
            <person name="Rajewski A."/>
            <person name="Carter-House D."/>
            <person name="Stajich J."/>
            <person name="Litt A."/>
        </authorList>
    </citation>
    <scope>NUCLEOTIDE SEQUENCE [LARGE SCALE GENOMIC DNA]</scope>
    <source>
        <strain evidence="1">AR-01</strain>
    </source>
</reference>
<dbReference type="Proteomes" id="UP000823775">
    <property type="component" value="Unassembled WGS sequence"/>
</dbReference>
<evidence type="ECO:0000313" key="1">
    <source>
        <dbReference type="EMBL" id="MCD7472125.1"/>
    </source>
</evidence>
<name>A0ABS8TMN3_DATST</name>
<evidence type="ECO:0000313" key="2">
    <source>
        <dbReference type="Proteomes" id="UP000823775"/>
    </source>
</evidence>
<keyword evidence="2" id="KW-1185">Reference proteome</keyword>
<dbReference type="EMBL" id="JACEIK010001780">
    <property type="protein sequence ID" value="MCD7472125.1"/>
    <property type="molecule type" value="Genomic_DNA"/>
</dbReference>
<comment type="caution">
    <text evidence="1">The sequence shown here is derived from an EMBL/GenBank/DDBJ whole genome shotgun (WGS) entry which is preliminary data.</text>
</comment>
<proteinExistence type="predicted"/>
<accession>A0ABS8TMN3</accession>